<evidence type="ECO:0000256" key="1">
    <source>
        <dbReference type="SAM" id="MobiDB-lite"/>
    </source>
</evidence>
<gene>
    <name evidence="3" type="ORF">ACFPP6_17025</name>
</gene>
<accession>A0ABV9ZZW4</accession>
<dbReference type="Gene3D" id="1.10.10.10">
    <property type="entry name" value="Winged helix-like DNA-binding domain superfamily/Winged helix DNA-binding domain"/>
    <property type="match status" value="1"/>
</dbReference>
<evidence type="ECO:0000313" key="3">
    <source>
        <dbReference type="EMBL" id="MFC5146371.1"/>
    </source>
</evidence>
<proteinExistence type="predicted"/>
<dbReference type="InterPro" id="IPR036388">
    <property type="entry name" value="WH-like_DNA-bd_sf"/>
</dbReference>
<dbReference type="PANTHER" id="PTHR43252">
    <property type="entry name" value="TRANSCRIPTIONAL REGULATOR YQJI"/>
    <property type="match status" value="1"/>
</dbReference>
<feature type="compositionally biased region" description="Low complexity" evidence="1">
    <location>
        <begin position="229"/>
        <end position="258"/>
    </location>
</feature>
<comment type="caution">
    <text evidence="3">The sequence shown here is derived from an EMBL/GenBank/DDBJ whole genome shotgun (WGS) entry which is preliminary data.</text>
</comment>
<evidence type="ECO:0000259" key="2">
    <source>
        <dbReference type="Pfam" id="PF03551"/>
    </source>
</evidence>
<dbReference type="Pfam" id="PF03551">
    <property type="entry name" value="PadR"/>
    <property type="match status" value="1"/>
</dbReference>
<name>A0ABV9ZZW4_9ACTN</name>
<organism evidence="3 4">
    <name type="scientific">Streptomyces aureoversilis</name>
    <dbReference type="NCBI Taxonomy" id="67277"/>
    <lineage>
        <taxon>Bacteria</taxon>
        <taxon>Bacillati</taxon>
        <taxon>Actinomycetota</taxon>
        <taxon>Actinomycetes</taxon>
        <taxon>Kitasatosporales</taxon>
        <taxon>Streptomycetaceae</taxon>
        <taxon>Streptomyces</taxon>
    </lineage>
</organism>
<dbReference type="EMBL" id="JBHSKJ010000008">
    <property type="protein sequence ID" value="MFC5146371.1"/>
    <property type="molecule type" value="Genomic_DNA"/>
</dbReference>
<dbReference type="PANTHER" id="PTHR43252:SF7">
    <property type="entry name" value="TRANSCRIPTIONAL REGULATOR YQJI"/>
    <property type="match status" value="1"/>
</dbReference>
<feature type="domain" description="Transcription regulator PadR N-terminal" evidence="2">
    <location>
        <begin position="14"/>
        <end position="82"/>
    </location>
</feature>
<reference evidence="4" key="1">
    <citation type="journal article" date="2019" name="Int. J. Syst. Evol. Microbiol.">
        <title>The Global Catalogue of Microorganisms (GCM) 10K type strain sequencing project: providing services to taxonomists for standard genome sequencing and annotation.</title>
        <authorList>
            <consortium name="The Broad Institute Genomics Platform"/>
            <consortium name="The Broad Institute Genome Sequencing Center for Infectious Disease"/>
            <person name="Wu L."/>
            <person name="Ma J."/>
        </authorList>
    </citation>
    <scope>NUCLEOTIDE SEQUENCE [LARGE SCALE GENOMIC DNA]</scope>
    <source>
        <strain evidence="4">CGMCC 4.1641</strain>
    </source>
</reference>
<evidence type="ECO:0000313" key="4">
    <source>
        <dbReference type="Proteomes" id="UP001596222"/>
    </source>
</evidence>
<dbReference type="SUPFAM" id="SSF46785">
    <property type="entry name" value="Winged helix' DNA-binding domain"/>
    <property type="match status" value="1"/>
</dbReference>
<protein>
    <submittedName>
        <fullName evidence="3">Helix-turn-helix transcriptional regulator</fullName>
    </submittedName>
</protein>
<feature type="compositionally biased region" description="Basic and acidic residues" evidence="1">
    <location>
        <begin position="139"/>
        <end position="167"/>
    </location>
</feature>
<sequence length="331" mass="36191">MPPVFAHGRLRLYLLKLLDEAPRHGYEIIRLLEERFQGLYAPSAGTVYPRLAKLEAEGLIAHTTEGGRKVYAITAAGRAELAGRQGELAELELEIRESVAALAADIREEVRGAAGDLRRQVREAARQTRAATDSPSFDSAKEDFRRAKEQWKEQARRAKEESRRARQDAQQARHQAWEAQLWAHEEVRRATRHVQEQVEEHLRRGDWPTGVAEGVSALAKEFGAFTARATGAPGAPGPAGTAAPEGTAGAADATGTRRPGPPAVAGREWAEAGGTPSADPARDLDRLLDRFRDDIRDAARDHGVTRTQLDESRRHLADAAARITALLRPGG</sequence>
<feature type="region of interest" description="Disordered" evidence="1">
    <location>
        <begin position="229"/>
        <end position="283"/>
    </location>
</feature>
<dbReference type="InterPro" id="IPR005149">
    <property type="entry name" value="Tscrpt_reg_PadR_N"/>
</dbReference>
<dbReference type="RefSeq" id="WP_382042563.1">
    <property type="nucleotide sequence ID" value="NZ_JBHSKJ010000008.1"/>
</dbReference>
<feature type="region of interest" description="Disordered" evidence="1">
    <location>
        <begin position="126"/>
        <end position="170"/>
    </location>
</feature>
<dbReference type="Proteomes" id="UP001596222">
    <property type="component" value="Unassembled WGS sequence"/>
</dbReference>
<dbReference type="InterPro" id="IPR036390">
    <property type="entry name" value="WH_DNA-bd_sf"/>
</dbReference>
<keyword evidence="4" id="KW-1185">Reference proteome</keyword>